<organism evidence="3 4">
    <name type="scientific">Nonomuraea deserti</name>
    <dbReference type="NCBI Taxonomy" id="1848322"/>
    <lineage>
        <taxon>Bacteria</taxon>
        <taxon>Bacillati</taxon>
        <taxon>Actinomycetota</taxon>
        <taxon>Actinomycetes</taxon>
        <taxon>Streptosporangiales</taxon>
        <taxon>Streptosporangiaceae</taxon>
        <taxon>Nonomuraea</taxon>
    </lineage>
</organism>
<dbReference type="PROSITE" id="PS51737">
    <property type="entry name" value="RECOMBINASE_DNA_BIND"/>
    <property type="match status" value="1"/>
</dbReference>
<dbReference type="Gene3D" id="3.90.1750.20">
    <property type="entry name" value="Putative Large Serine Recombinase, Chain B, Domain 2"/>
    <property type="match status" value="1"/>
</dbReference>
<comment type="caution">
    <text evidence="3">The sequence shown here is derived from an EMBL/GenBank/DDBJ whole genome shotgun (WGS) entry which is preliminary data.</text>
</comment>
<gene>
    <name evidence="3" type="ORF">E1292_35325</name>
</gene>
<dbReference type="Gene3D" id="3.40.50.1390">
    <property type="entry name" value="Resolvase, N-terminal catalytic domain"/>
    <property type="match status" value="1"/>
</dbReference>
<dbReference type="EMBL" id="SMKO01000138">
    <property type="protein sequence ID" value="TDC98511.1"/>
    <property type="molecule type" value="Genomic_DNA"/>
</dbReference>
<dbReference type="Proteomes" id="UP000295258">
    <property type="component" value="Unassembled WGS sequence"/>
</dbReference>
<reference evidence="3 4" key="1">
    <citation type="submission" date="2019-03" db="EMBL/GenBank/DDBJ databases">
        <title>Draft genome sequences of novel Actinobacteria.</title>
        <authorList>
            <person name="Sahin N."/>
            <person name="Ay H."/>
            <person name="Saygin H."/>
        </authorList>
    </citation>
    <scope>NUCLEOTIDE SEQUENCE [LARGE SCALE GENOMIC DNA]</scope>
    <source>
        <strain evidence="3 4">KC310</strain>
    </source>
</reference>
<dbReference type="InterPro" id="IPR038109">
    <property type="entry name" value="DNA_bind_recomb_sf"/>
</dbReference>
<dbReference type="InterPro" id="IPR006119">
    <property type="entry name" value="Resolv_N"/>
</dbReference>
<accession>A0A4R4V1J7</accession>
<dbReference type="SMART" id="SM00857">
    <property type="entry name" value="Resolvase"/>
    <property type="match status" value="1"/>
</dbReference>
<keyword evidence="4" id="KW-1185">Reference proteome</keyword>
<dbReference type="PANTHER" id="PTHR30461:SF23">
    <property type="entry name" value="DNA RECOMBINASE-RELATED"/>
    <property type="match status" value="1"/>
</dbReference>
<feature type="domain" description="Recombinase" evidence="2">
    <location>
        <begin position="169"/>
        <end position="272"/>
    </location>
</feature>
<dbReference type="InterPro" id="IPR050639">
    <property type="entry name" value="SSR_resolvase"/>
</dbReference>
<feature type="domain" description="Resolvase/invertase-type recombinase catalytic" evidence="1">
    <location>
        <begin position="13"/>
        <end position="161"/>
    </location>
</feature>
<dbReference type="SUPFAM" id="SSF53041">
    <property type="entry name" value="Resolvase-like"/>
    <property type="match status" value="1"/>
</dbReference>
<dbReference type="InterPro" id="IPR036162">
    <property type="entry name" value="Resolvase-like_N_sf"/>
</dbReference>
<dbReference type="PROSITE" id="PS51736">
    <property type="entry name" value="RECOMBINASES_3"/>
    <property type="match status" value="1"/>
</dbReference>
<dbReference type="CDD" id="cd00338">
    <property type="entry name" value="Ser_Recombinase"/>
    <property type="match status" value="1"/>
</dbReference>
<dbReference type="Pfam" id="PF07508">
    <property type="entry name" value="Recombinase"/>
    <property type="match status" value="1"/>
</dbReference>
<dbReference type="AlphaFoldDB" id="A0A4R4V1J7"/>
<evidence type="ECO:0000313" key="3">
    <source>
        <dbReference type="EMBL" id="TDC98511.1"/>
    </source>
</evidence>
<dbReference type="GO" id="GO:0000150">
    <property type="term" value="F:DNA strand exchange activity"/>
    <property type="evidence" value="ECO:0007669"/>
    <property type="project" value="InterPro"/>
</dbReference>
<name>A0A4R4V1J7_9ACTN</name>
<evidence type="ECO:0000259" key="1">
    <source>
        <dbReference type="PROSITE" id="PS51736"/>
    </source>
</evidence>
<protein>
    <submittedName>
        <fullName evidence="3">Recombinase family protein</fullName>
    </submittedName>
</protein>
<dbReference type="Pfam" id="PF00239">
    <property type="entry name" value="Resolvase"/>
    <property type="match status" value="1"/>
</dbReference>
<evidence type="ECO:0000313" key="4">
    <source>
        <dbReference type="Proteomes" id="UP000295258"/>
    </source>
</evidence>
<dbReference type="PANTHER" id="PTHR30461">
    <property type="entry name" value="DNA-INVERTASE FROM LAMBDOID PROPHAGE"/>
    <property type="match status" value="1"/>
</dbReference>
<dbReference type="GO" id="GO:0003677">
    <property type="term" value="F:DNA binding"/>
    <property type="evidence" value="ECO:0007669"/>
    <property type="project" value="InterPro"/>
</dbReference>
<proteinExistence type="predicted"/>
<dbReference type="InterPro" id="IPR011109">
    <property type="entry name" value="DNA_bind_recombinase_dom"/>
</dbReference>
<sequence length="492" mass="54345">MSTCGMLNSMQRDAIIYVRISRDRIGAGLGVERQRADCENLAQRLGWNVVAVYDDNDMSAYSGKPRPGYRRMLEDLKAGAATAVLAWHTDRLHRSPTELEEYIKVMERHGVETQTVKAGQIDLSTPTGLLIARTLGNFARFEVDHMSERQQAKKVQKAGAGQWLGGRRPFGYEADGVTIRPSEAAELESKTDELLAGVSVNAVVRDWNTRGVTTTTGGKWTGNAVRRVLLRPRNAGLMEHRGEVVGSAEWPAVVEETKWRALVALLNDPSRRTSPGPQRRWLGSGLYECGVCGEAAERSTVVAATAGMGKGENRTTVPSYRCSKTRGHIARNPFHLDRYVSMVAVEWLSRPGAVEALEGPRDDKAARARILERETLRLRDEEAAEMYAAGQMTRAQLVKANETTALRRAELNQADAAAARSTALAPFRQGAPAQAVWDGLDLDRKRAVVAEIMRVIILPSKLGRPDGWTPERGATWGYFDPKFVRIEWKVSG</sequence>
<evidence type="ECO:0000259" key="2">
    <source>
        <dbReference type="PROSITE" id="PS51737"/>
    </source>
</evidence>